<dbReference type="SUPFAM" id="SSF46565">
    <property type="entry name" value="Chaperone J-domain"/>
    <property type="match status" value="1"/>
</dbReference>
<dbReference type="CDD" id="cd06257">
    <property type="entry name" value="DnaJ"/>
    <property type="match status" value="1"/>
</dbReference>
<feature type="compositionally biased region" description="Low complexity" evidence="1">
    <location>
        <begin position="672"/>
        <end position="688"/>
    </location>
</feature>
<proteinExistence type="predicted"/>
<dbReference type="EMBL" id="CDMY01000447">
    <property type="protein sequence ID" value="CEM13264.1"/>
    <property type="molecule type" value="Genomic_DNA"/>
</dbReference>
<sequence length="765" mass="83161">MGASGSKTSRRVKGGGKRVASELCPGPWPRRKSSSKQAAKGHSKGGRRRSRSTDPDKPSSERNKGHSPPSASTGSPLPRADDDISPSSASNQAAPTSMPVTSTGEPPASQSDGGGTDEGPGPEPVLTTPPLYPLTPRAAKSPSNTMIRLEYRDLLKDLRGTFSELKRQCGEWWFRLKEELDLQTAVWQSEGGEGDGKEGRETIQKVIIEAAQSGAMYQLLTALEEGRDKGVDIMGSLRETAEALSRTEESLVVHQELLMAIAQADRVQLDMWIEHAAAINMKLDPRVFDLADRLHAEETEALNRLDNRQKEVRAQEKLTFAVETRDPEILMSAIGDAIACELDVKDAEKVLQEVIEELQKIREIRRKHQQSRPRASRPSLSEGQRKQPPAAPTAASTAAAGGGGPAGPTAPPPLRPTQPAGRGDSAGEGEAPFNWQKRPTSYAFNRAATADGGWVHNVRASTNQQRQDRPREQPQRETSRPPPSKPQQQAAKAKGGGRGGGQKERWFTEPREWEQEAQRRFRTPPPRPRAPPPIHRAASAEEISPTRRFYDSETTSSDLSSDLPSRRRQRGPQRSRRPRDTSSSSGASHRAARKPYPQTKKPNYYTSPAYQNQQRGQGLPKGRGPSMAGGGTGGGGGGRGRGPSGGAPSASARAGSGSAARGREHVPGRGGSRPTHPSQPSSQQSHRQGAVAAKRQWALPVEHLRVLDLPTTAIPSQAQLKAAYRQAALRWHPDRRQNHTQQDKATDMFQKVREAFDMLMPMASP</sequence>
<dbReference type="InterPro" id="IPR001623">
    <property type="entry name" value="DnaJ_domain"/>
</dbReference>
<dbReference type="Proteomes" id="UP000041254">
    <property type="component" value="Unassembled WGS sequence"/>
</dbReference>
<evidence type="ECO:0000259" key="2">
    <source>
        <dbReference type="PROSITE" id="PS50076"/>
    </source>
</evidence>
<feature type="compositionally biased region" description="Polar residues" evidence="1">
    <location>
        <begin position="600"/>
        <end position="616"/>
    </location>
</feature>
<gene>
    <name evidence="3" type="ORF">Vbra_15487</name>
</gene>
<evidence type="ECO:0000313" key="3">
    <source>
        <dbReference type="EMBL" id="CEM13264.1"/>
    </source>
</evidence>
<feature type="compositionally biased region" description="Basic and acidic residues" evidence="1">
    <location>
        <begin position="51"/>
        <end position="64"/>
    </location>
</feature>
<evidence type="ECO:0000313" key="4">
    <source>
        <dbReference type="Proteomes" id="UP000041254"/>
    </source>
</evidence>
<feature type="compositionally biased region" description="Basic and acidic residues" evidence="1">
    <location>
        <begin position="466"/>
        <end position="479"/>
    </location>
</feature>
<feature type="compositionally biased region" description="Pro residues" evidence="1">
    <location>
        <begin position="523"/>
        <end position="534"/>
    </location>
</feature>
<name>A0A0G4FIY5_VITBC</name>
<dbReference type="SMART" id="SM00271">
    <property type="entry name" value="DnaJ"/>
    <property type="match status" value="1"/>
</dbReference>
<accession>A0A0G4FIY5</accession>
<feature type="region of interest" description="Disordered" evidence="1">
    <location>
        <begin position="458"/>
        <end position="693"/>
    </location>
</feature>
<reference evidence="3 4" key="1">
    <citation type="submission" date="2014-11" db="EMBL/GenBank/DDBJ databases">
        <authorList>
            <person name="Zhu J."/>
            <person name="Qi W."/>
            <person name="Song R."/>
        </authorList>
    </citation>
    <scope>NUCLEOTIDE SEQUENCE [LARGE SCALE GENOMIC DNA]</scope>
</reference>
<dbReference type="VEuPathDB" id="CryptoDB:Vbra_15487"/>
<feature type="region of interest" description="Disordered" evidence="1">
    <location>
        <begin position="1"/>
        <end position="141"/>
    </location>
</feature>
<keyword evidence="4" id="KW-1185">Reference proteome</keyword>
<dbReference type="OrthoDB" id="440089at2759"/>
<feature type="compositionally biased region" description="Low complexity" evidence="1">
    <location>
        <begin position="552"/>
        <end position="563"/>
    </location>
</feature>
<dbReference type="PANTHER" id="PTHR43948">
    <property type="entry name" value="DNAJ HOMOLOG SUBFAMILY B"/>
    <property type="match status" value="1"/>
</dbReference>
<feature type="compositionally biased region" description="Basic residues" evidence="1">
    <location>
        <begin position="29"/>
        <end position="50"/>
    </location>
</feature>
<dbReference type="Pfam" id="PF00226">
    <property type="entry name" value="DnaJ"/>
    <property type="match status" value="1"/>
</dbReference>
<feature type="compositionally biased region" description="Basic residues" evidence="1">
    <location>
        <begin position="365"/>
        <end position="375"/>
    </location>
</feature>
<feature type="domain" description="J" evidence="2">
    <location>
        <begin position="702"/>
        <end position="764"/>
    </location>
</feature>
<protein>
    <recommendedName>
        <fullName evidence="2">J domain-containing protein</fullName>
    </recommendedName>
</protein>
<dbReference type="InParanoid" id="A0A0G4FIY5"/>
<feature type="compositionally biased region" description="Basic and acidic residues" evidence="1">
    <location>
        <begin position="501"/>
        <end position="519"/>
    </location>
</feature>
<dbReference type="PANTHER" id="PTHR43948:SF10">
    <property type="entry name" value="MRJ, ISOFORM E"/>
    <property type="match status" value="1"/>
</dbReference>
<dbReference type="PROSITE" id="PS50076">
    <property type="entry name" value="DNAJ_2"/>
    <property type="match status" value="1"/>
</dbReference>
<feature type="region of interest" description="Disordered" evidence="1">
    <location>
        <begin position="365"/>
        <end position="436"/>
    </location>
</feature>
<dbReference type="InterPro" id="IPR036869">
    <property type="entry name" value="J_dom_sf"/>
</dbReference>
<dbReference type="AlphaFoldDB" id="A0A0G4FIY5"/>
<feature type="compositionally biased region" description="Gly residues" evidence="1">
    <location>
        <begin position="627"/>
        <end position="645"/>
    </location>
</feature>
<organism evidence="3 4">
    <name type="scientific">Vitrella brassicaformis (strain CCMP3155)</name>
    <dbReference type="NCBI Taxonomy" id="1169540"/>
    <lineage>
        <taxon>Eukaryota</taxon>
        <taxon>Sar</taxon>
        <taxon>Alveolata</taxon>
        <taxon>Colpodellida</taxon>
        <taxon>Vitrellaceae</taxon>
        <taxon>Vitrella</taxon>
    </lineage>
</organism>
<feature type="compositionally biased region" description="Basic residues" evidence="1">
    <location>
        <begin position="566"/>
        <end position="577"/>
    </location>
</feature>
<evidence type="ECO:0000256" key="1">
    <source>
        <dbReference type="SAM" id="MobiDB-lite"/>
    </source>
</evidence>
<feature type="compositionally biased region" description="Low complexity" evidence="1">
    <location>
        <begin position="646"/>
        <end position="660"/>
    </location>
</feature>
<dbReference type="Gene3D" id="1.10.287.110">
    <property type="entry name" value="DnaJ domain"/>
    <property type="match status" value="1"/>
</dbReference>
<feature type="compositionally biased region" description="Polar residues" evidence="1">
    <location>
        <begin position="85"/>
        <end position="111"/>
    </location>
</feature>